<dbReference type="PANTHER" id="PTHR30313:SF2">
    <property type="entry name" value="DNA PRIMASE"/>
    <property type="match status" value="1"/>
</dbReference>
<dbReference type="Gene3D" id="3.40.1360.10">
    <property type="match status" value="1"/>
</dbReference>
<dbReference type="GO" id="GO:0000428">
    <property type="term" value="C:DNA-directed RNA polymerase complex"/>
    <property type="evidence" value="ECO:0007669"/>
    <property type="project" value="UniProtKB-KW"/>
</dbReference>
<keyword evidence="15" id="KW-0175">Coiled coil</keyword>
<dbReference type="InterPro" id="IPR034151">
    <property type="entry name" value="TOPRIM_DnaG_bac"/>
</dbReference>
<dbReference type="Gene3D" id="3.90.580.10">
    <property type="entry name" value="Zinc finger, CHC2-type domain"/>
    <property type="match status" value="1"/>
</dbReference>
<dbReference type="InterPro" id="IPR036185">
    <property type="entry name" value="DNA_heli_DnaB-like_N_sf"/>
</dbReference>
<keyword evidence="7 12" id="KW-0863">Zinc-finger</keyword>
<evidence type="ECO:0000313" key="18">
    <source>
        <dbReference type="Proteomes" id="UP000230052"/>
    </source>
</evidence>
<dbReference type="Gene3D" id="1.20.50.20">
    <property type="entry name" value="DnaG, RNA polymerase domain, helical bundle"/>
    <property type="match status" value="1"/>
</dbReference>
<comment type="catalytic activity">
    <reaction evidence="12">
        <text>ssDNA + n NTP = ssDNA/pppN(pN)n-1 hybrid + (n-1) diphosphate.</text>
        <dbReference type="EC" id="2.7.7.101"/>
    </reaction>
</comment>
<dbReference type="InterPro" id="IPR013264">
    <property type="entry name" value="DNAG_N"/>
</dbReference>
<dbReference type="Pfam" id="PF13155">
    <property type="entry name" value="Toprim_2"/>
    <property type="match status" value="1"/>
</dbReference>
<feature type="domain" description="Toprim" evidence="16">
    <location>
        <begin position="272"/>
        <end position="353"/>
    </location>
</feature>
<dbReference type="InterPro" id="IPR019475">
    <property type="entry name" value="DNA_primase_DnaB-bd"/>
</dbReference>
<dbReference type="InterPro" id="IPR007693">
    <property type="entry name" value="DNA_helicase_DnaB-like_N"/>
</dbReference>
<dbReference type="InterPro" id="IPR006295">
    <property type="entry name" value="DNA_primase_DnaG"/>
</dbReference>
<comment type="function">
    <text evidence="12 13">RNA polymerase that catalyzes the synthesis of short RNA molecules used as primers for DNA polymerase during DNA replication.</text>
</comment>
<evidence type="ECO:0000256" key="13">
    <source>
        <dbReference type="PIRNR" id="PIRNR002811"/>
    </source>
</evidence>
<organism evidence="17 18">
    <name type="scientific">Candidatus Aquitaenariimonas noxiae</name>
    <dbReference type="NCBI Taxonomy" id="1974741"/>
    <lineage>
        <taxon>Bacteria</taxon>
        <taxon>Pseudomonadati</taxon>
        <taxon>Candidatus Omnitrophota</taxon>
        <taxon>Candidatus Aquitaenariimonas</taxon>
    </lineage>
</organism>
<keyword evidence="10 12" id="KW-0238">DNA-binding</keyword>
<evidence type="ECO:0000256" key="14">
    <source>
        <dbReference type="PIRSR" id="PIRSR002811-1"/>
    </source>
</evidence>
<dbReference type="GO" id="GO:0003678">
    <property type="term" value="F:DNA helicase activity"/>
    <property type="evidence" value="ECO:0007669"/>
    <property type="project" value="InterPro"/>
</dbReference>
<dbReference type="PIRSF" id="PIRSF002811">
    <property type="entry name" value="DnaG"/>
    <property type="match status" value="1"/>
</dbReference>
<dbReference type="GO" id="GO:1990077">
    <property type="term" value="C:primosome complex"/>
    <property type="evidence" value="ECO:0007669"/>
    <property type="project" value="UniProtKB-KW"/>
</dbReference>
<keyword evidence="9" id="KW-0460">Magnesium</keyword>
<keyword evidence="4 12" id="KW-0548">Nucleotidyltransferase</keyword>
<dbReference type="InterPro" id="IPR037068">
    <property type="entry name" value="DNA_primase_core_N_sf"/>
</dbReference>
<evidence type="ECO:0000256" key="1">
    <source>
        <dbReference type="ARBA" id="ARBA00022478"/>
    </source>
</evidence>
<comment type="similarity">
    <text evidence="12 13">Belongs to the DnaG primase family.</text>
</comment>
<keyword evidence="5 12" id="KW-0235">DNA replication</keyword>
<evidence type="ECO:0000259" key="16">
    <source>
        <dbReference type="PROSITE" id="PS50880"/>
    </source>
</evidence>
<dbReference type="AlphaFoldDB" id="A0A2J0KRZ9"/>
<keyword evidence="11 12" id="KW-0804">Transcription</keyword>
<dbReference type="HAMAP" id="MF_00974">
    <property type="entry name" value="DNA_primase_DnaG"/>
    <property type="match status" value="1"/>
</dbReference>
<gene>
    <name evidence="12" type="primary">dnaG</name>
    <name evidence="17" type="ORF">COS99_06075</name>
</gene>
<dbReference type="GO" id="GO:0003899">
    <property type="term" value="F:DNA-directed RNA polymerase activity"/>
    <property type="evidence" value="ECO:0007669"/>
    <property type="project" value="UniProtKB-UniRule"/>
</dbReference>
<protein>
    <recommendedName>
        <fullName evidence="12 13">DNA primase</fullName>
        <ecNumber evidence="12">2.7.7.101</ecNumber>
    </recommendedName>
</protein>
<feature type="zinc finger region" description="CHC2-type" evidence="12 14">
    <location>
        <begin position="53"/>
        <end position="77"/>
    </location>
</feature>
<dbReference type="GO" id="GO:0005737">
    <property type="term" value="C:cytoplasm"/>
    <property type="evidence" value="ECO:0007669"/>
    <property type="project" value="TreeGrafter"/>
</dbReference>
<evidence type="ECO:0000256" key="10">
    <source>
        <dbReference type="ARBA" id="ARBA00023125"/>
    </source>
</evidence>
<comment type="caution">
    <text evidence="17">The sequence shown here is derived from an EMBL/GenBank/DDBJ whole genome shotgun (WGS) entry which is preliminary data.</text>
</comment>
<dbReference type="PROSITE" id="PS50880">
    <property type="entry name" value="TOPRIM"/>
    <property type="match status" value="1"/>
</dbReference>
<keyword evidence="1 12" id="KW-0240">DNA-directed RNA polymerase</keyword>
<evidence type="ECO:0000256" key="12">
    <source>
        <dbReference type="HAMAP-Rule" id="MF_00974"/>
    </source>
</evidence>
<dbReference type="Pfam" id="PF01807">
    <property type="entry name" value="Zn_ribbon_DnaG"/>
    <property type="match status" value="1"/>
</dbReference>
<keyword evidence="3 12" id="KW-0808">Transferase</keyword>
<dbReference type="SUPFAM" id="SSF57783">
    <property type="entry name" value="Zinc beta-ribbon"/>
    <property type="match status" value="1"/>
</dbReference>
<accession>A0A2J0KRZ9</accession>
<keyword evidence="8 12" id="KW-0862">Zinc</keyword>
<evidence type="ECO:0000256" key="8">
    <source>
        <dbReference type="ARBA" id="ARBA00022833"/>
    </source>
</evidence>
<dbReference type="GO" id="GO:0003677">
    <property type="term" value="F:DNA binding"/>
    <property type="evidence" value="ECO:0007669"/>
    <property type="project" value="UniProtKB-KW"/>
</dbReference>
<evidence type="ECO:0000256" key="15">
    <source>
        <dbReference type="SAM" id="Coils"/>
    </source>
</evidence>
<name>A0A2J0KRZ9_9BACT</name>
<dbReference type="InterPro" id="IPR016136">
    <property type="entry name" value="DNA_helicase_N/primase_C"/>
</dbReference>
<dbReference type="EMBL" id="PEWV01000061">
    <property type="protein sequence ID" value="PIU41328.1"/>
    <property type="molecule type" value="Genomic_DNA"/>
</dbReference>
<dbReference type="FunFam" id="3.40.1360.10:FF:000002">
    <property type="entry name" value="DNA primase"/>
    <property type="match status" value="1"/>
</dbReference>
<dbReference type="Proteomes" id="UP000230052">
    <property type="component" value="Unassembled WGS sequence"/>
</dbReference>
<dbReference type="Pfam" id="PF00772">
    <property type="entry name" value="DnaB"/>
    <property type="match status" value="1"/>
</dbReference>
<evidence type="ECO:0000256" key="4">
    <source>
        <dbReference type="ARBA" id="ARBA00022695"/>
    </source>
</evidence>
<dbReference type="Gene3D" id="1.10.860.10">
    <property type="entry name" value="DNAb Helicase, Chain A"/>
    <property type="match status" value="1"/>
</dbReference>
<comment type="cofactor">
    <cofactor evidence="12 13 14">
        <name>Zn(2+)</name>
        <dbReference type="ChEBI" id="CHEBI:29105"/>
    </cofactor>
    <text evidence="12 13 14">Binds 1 zinc ion per monomer.</text>
</comment>
<keyword evidence="2 12" id="KW-0639">Primosome</keyword>
<feature type="coiled-coil region" evidence="15">
    <location>
        <begin position="561"/>
        <end position="588"/>
    </location>
</feature>
<dbReference type="InterPro" id="IPR002694">
    <property type="entry name" value="Znf_CHC2"/>
</dbReference>
<dbReference type="CDD" id="cd03364">
    <property type="entry name" value="TOPRIM_DnaG_primases"/>
    <property type="match status" value="1"/>
</dbReference>
<dbReference type="SUPFAM" id="SSF48024">
    <property type="entry name" value="N-terminal domain of DnaB helicase"/>
    <property type="match status" value="1"/>
</dbReference>
<dbReference type="Pfam" id="PF10410">
    <property type="entry name" value="DnaB_bind"/>
    <property type="match status" value="1"/>
</dbReference>
<dbReference type="InterPro" id="IPR036977">
    <property type="entry name" value="DNA_primase_Znf_CHC2"/>
</dbReference>
<evidence type="ECO:0000256" key="3">
    <source>
        <dbReference type="ARBA" id="ARBA00022679"/>
    </source>
</evidence>
<evidence type="ECO:0000256" key="7">
    <source>
        <dbReference type="ARBA" id="ARBA00022771"/>
    </source>
</evidence>
<evidence type="ECO:0000313" key="17">
    <source>
        <dbReference type="EMBL" id="PIU41328.1"/>
    </source>
</evidence>
<sequence>MGLLRFQARKEIIELGLIPQNVLDDILDKSDIVELIASYIPLKKSGRNFKANCPFHHEKTPSFTVSPDKQIYHCFGCGAGGNAFNFLMKYERVEFIDAVKVLAHKTNVMLPSVEERLPEESSFIKDLYKINELAASYYTSNLLNQDTGKPAHTYLARRNVSKESIVKFRLGYSINAWDGLLKYARQRGVSPDILNKAGLALPSSKDNSFYDRFRHRLIFPIFDSKDKIIAFGARVLDDSLPKYVNSPETPIYTKGRHLYGLNLAKSAIAQADYVIIVEGYMDMISAYQGGVENIVASCGTALTTEQIRLLKRFTNEVVMVYDADQAGQMASLRNLDILITEGLSVRLVSLPTGEDPDSYVNKFGGSGFRKLVENAKDLFSYKLDLLLQKYKKNTPEGKTKIVSEMLPTLSRIPNAVLKSSYLKKLAQDLDIDEEALKIELQKVRGAYSYSYEPDTKQKLDSSGVMKVAERILVTLMLEDSKLVGNVMKELDYEAFQDGTIRKIVKVLYDFYREGKDITPNKIISYLDDESSPELISELISDTHIYNDKEKNLRDCIKWVKHSLLKDRLKILQTEIRAAEVNNDHARLKELLNQYSTLIKERNFICAEEKRSEN</sequence>
<keyword evidence="6 12" id="KW-0479">Metal-binding</keyword>
<dbReference type="NCBIfam" id="TIGR01391">
    <property type="entry name" value="dnaG"/>
    <property type="match status" value="1"/>
</dbReference>
<dbReference type="SUPFAM" id="SSF56731">
    <property type="entry name" value="DNA primase core"/>
    <property type="match status" value="1"/>
</dbReference>
<evidence type="ECO:0000256" key="5">
    <source>
        <dbReference type="ARBA" id="ARBA00022705"/>
    </source>
</evidence>
<dbReference type="EC" id="2.7.7.101" evidence="12"/>
<dbReference type="FunFam" id="3.90.580.10:FF:000001">
    <property type="entry name" value="DNA primase"/>
    <property type="match status" value="1"/>
</dbReference>
<dbReference type="SMART" id="SM00493">
    <property type="entry name" value="TOPRIM"/>
    <property type="match status" value="1"/>
</dbReference>
<dbReference type="Pfam" id="PF08275">
    <property type="entry name" value="DNAG_N"/>
    <property type="match status" value="1"/>
</dbReference>
<proteinExistence type="inferred from homology"/>
<dbReference type="GO" id="GO:0006269">
    <property type="term" value="P:DNA replication, synthesis of primer"/>
    <property type="evidence" value="ECO:0007669"/>
    <property type="project" value="UniProtKB-UniRule"/>
</dbReference>
<evidence type="ECO:0000256" key="11">
    <source>
        <dbReference type="ARBA" id="ARBA00023163"/>
    </source>
</evidence>
<dbReference type="GO" id="GO:0008270">
    <property type="term" value="F:zinc ion binding"/>
    <property type="evidence" value="ECO:0007669"/>
    <property type="project" value="UniProtKB-UniRule"/>
</dbReference>
<comment type="domain">
    <text evidence="12">Contains an N-terminal zinc-binding domain, a central core domain that contains the primase activity, and a C-terminal DnaB-binding domain.</text>
</comment>
<dbReference type="GO" id="GO:0005524">
    <property type="term" value="F:ATP binding"/>
    <property type="evidence" value="ECO:0007669"/>
    <property type="project" value="InterPro"/>
</dbReference>
<dbReference type="SMART" id="SM00400">
    <property type="entry name" value="ZnF_CHCC"/>
    <property type="match status" value="1"/>
</dbReference>
<dbReference type="InterPro" id="IPR030846">
    <property type="entry name" value="DnaG_bac"/>
</dbReference>
<evidence type="ECO:0000256" key="2">
    <source>
        <dbReference type="ARBA" id="ARBA00022515"/>
    </source>
</evidence>
<dbReference type="InterPro" id="IPR006171">
    <property type="entry name" value="TOPRIM_dom"/>
</dbReference>
<dbReference type="Gene3D" id="3.90.980.10">
    <property type="entry name" value="DNA primase, catalytic core, N-terminal domain"/>
    <property type="match status" value="1"/>
</dbReference>
<comment type="subunit">
    <text evidence="12">Monomer. Interacts with DnaB.</text>
</comment>
<dbReference type="PANTHER" id="PTHR30313">
    <property type="entry name" value="DNA PRIMASE"/>
    <property type="match status" value="1"/>
</dbReference>
<dbReference type="InterPro" id="IPR050219">
    <property type="entry name" value="DnaG_primase"/>
</dbReference>
<evidence type="ECO:0000256" key="6">
    <source>
        <dbReference type="ARBA" id="ARBA00022723"/>
    </source>
</evidence>
<evidence type="ECO:0000256" key="9">
    <source>
        <dbReference type="ARBA" id="ARBA00022842"/>
    </source>
</evidence>
<reference evidence="17 18" key="1">
    <citation type="submission" date="2017-09" db="EMBL/GenBank/DDBJ databases">
        <title>Depth-based differentiation of microbial function through sediment-hosted aquifers and enrichment of novel symbionts in the deep terrestrial subsurface.</title>
        <authorList>
            <person name="Probst A.J."/>
            <person name="Ladd B."/>
            <person name="Jarett J.K."/>
            <person name="Geller-Mcgrath D.E."/>
            <person name="Sieber C.M."/>
            <person name="Emerson J.B."/>
            <person name="Anantharaman K."/>
            <person name="Thomas B.C."/>
            <person name="Malmstrom R."/>
            <person name="Stieglmeier M."/>
            <person name="Klingl A."/>
            <person name="Woyke T."/>
            <person name="Ryan C.M."/>
            <person name="Banfield J.F."/>
        </authorList>
    </citation>
    <scope>NUCLEOTIDE SEQUENCE [LARGE SCALE GENOMIC DNA]</scope>
    <source>
        <strain evidence="17">CG07_land_8_20_14_0_80_42_15</strain>
    </source>
</reference>